<dbReference type="PANTHER" id="PTHR47814:SF1">
    <property type="entry name" value="PEPTIDYL-TRNA HYDROLASE ARFB"/>
    <property type="match status" value="1"/>
</dbReference>
<protein>
    <submittedName>
        <fullName evidence="4">Ribosome-associated protein</fullName>
    </submittedName>
</protein>
<comment type="similarity">
    <text evidence="1">Belongs to the prokaryotic/mitochondrial release factor family.</text>
</comment>
<feature type="region of interest" description="Disordered" evidence="2">
    <location>
        <begin position="105"/>
        <end position="135"/>
    </location>
</feature>
<gene>
    <name evidence="4" type="ORF">SAMN05421688_2085</name>
</gene>
<dbReference type="GO" id="GO:0072344">
    <property type="term" value="P:rescue of stalled ribosome"/>
    <property type="evidence" value="ECO:0007669"/>
    <property type="project" value="TreeGrafter"/>
</dbReference>
<keyword evidence="5" id="KW-1185">Reference proteome</keyword>
<dbReference type="InterPro" id="IPR045853">
    <property type="entry name" value="Pep_chain_release_fac_I_sf"/>
</dbReference>
<sequence>MKITDDIELADWELTEQFTRSSGPGGQNVNKVSTAVELRFEAARSPNLPGPVKARLRRLAGRRWTKEGALIIQVEETRSQARNREIARERLAELIRAATVKPKRRIPTKPTRGSKERRLKAKKVRGDVKALRGKV</sequence>
<evidence type="ECO:0000313" key="4">
    <source>
        <dbReference type="EMBL" id="SFA98280.1"/>
    </source>
</evidence>
<dbReference type="STRING" id="871651.SAMN05421688_2085"/>
<dbReference type="NCBIfam" id="NF006718">
    <property type="entry name" value="PRK09256.1"/>
    <property type="match status" value="1"/>
</dbReference>
<reference evidence="4 5" key="1">
    <citation type="submission" date="2016-10" db="EMBL/GenBank/DDBJ databases">
        <authorList>
            <person name="de Groot N.N."/>
        </authorList>
    </citation>
    <scope>NUCLEOTIDE SEQUENCE [LARGE SCALE GENOMIC DNA]</scope>
    <source>
        <strain evidence="4 5">DSM 29316</strain>
    </source>
</reference>
<name>A0A1I0XD80_9RHOB</name>
<dbReference type="Gene3D" id="3.30.160.20">
    <property type="match status" value="1"/>
</dbReference>
<dbReference type="Proteomes" id="UP000198796">
    <property type="component" value="Unassembled WGS sequence"/>
</dbReference>
<dbReference type="PROSITE" id="PS00745">
    <property type="entry name" value="RF_PROK_I"/>
    <property type="match status" value="1"/>
</dbReference>
<feature type="compositionally biased region" description="Basic and acidic residues" evidence="2">
    <location>
        <begin position="124"/>
        <end position="135"/>
    </location>
</feature>
<proteinExistence type="inferred from homology"/>
<evidence type="ECO:0000256" key="1">
    <source>
        <dbReference type="ARBA" id="ARBA00010835"/>
    </source>
</evidence>
<feature type="domain" description="Prokaryotic-type class I peptide chain release factors" evidence="3">
    <location>
        <begin position="20"/>
        <end position="36"/>
    </location>
</feature>
<dbReference type="GO" id="GO:0003747">
    <property type="term" value="F:translation release factor activity"/>
    <property type="evidence" value="ECO:0007669"/>
    <property type="project" value="InterPro"/>
</dbReference>
<dbReference type="GO" id="GO:0043022">
    <property type="term" value="F:ribosome binding"/>
    <property type="evidence" value="ECO:0007669"/>
    <property type="project" value="TreeGrafter"/>
</dbReference>
<dbReference type="AlphaFoldDB" id="A0A1I0XD80"/>
<dbReference type="InterPro" id="IPR000352">
    <property type="entry name" value="Pep_chain_release_fac_I"/>
</dbReference>
<evidence type="ECO:0000313" key="5">
    <source>
        <dbReference type="Proteomes" id="UP000198796"/>
    </source>
</evidence>
<organism evidence="4 5">
    <name type="scientific">Poseidonocella pacifica</name>
    <dbReference type="NCBI Taxonomy" id="871651"/>
    <lineage>
        <taxon>Bacteria</taxon>
        <taxon>Pseudomonadati</taxon>
        <taxon>Pseudomonadota</taxon>
        <taxon>Alphaproteobacteria</taxon>
        <taxon>Rhodobacterales</taxon>
        <taxon>Roseobacteraceae</taxon>
        <taxon>Poseidonocella</taxon>
    </lineage>
</organism>
<evidence type="ECO:0000256" key="2">
    <source>
        <dbReference type="SAM" id="MobiDB-lite"/>
    </source>
</evidence>
<evidence type="ECO:0000259" key="3">
    <source>
        <dbReference type="PROSITE" id="PS00745"/>
    </source>
</evidence>
<dbReference type="OrthoDB" id="9815709at2"/>
<dbReference type="GO" id="GO:0004045">
    <property type="term" value="F:peptidyl-tRNA hydrolase activity"/>
    <property type="evidence" value="ECO:0007669"/>
    <property type="project" value="TreeGrafter"/>
</dbReference>
<dbReference type="RefSeq" id="WP_092064176.1">
    <property type="nucleotide sequence ID" value="NZ_FOJU01000003.1"/>
</dbReference>
<dbReference type="EMBL" id="FOJU01000003">
    <property type="protein sequence ID" value="SFA98280.1"/>
    <property type="molecule type" value="Genomic_DNA"/>
</dbReference>
<dbReference type="PANTHER" id="PTHR47814">
    <property type="entry name" value="PEPTIDYL-TRNA HYDROLASE ARFB"/>
    <property type="match status" value="1"/>
</dbReference>
<accession>A0A1I0XD80</accession>
<dbReference type="SUPFAM" id="SSF75620">
    <property type="entry name" value="Release factor"/>
    <property type="match status" value="1"/>
</dbReference>
<dbReference type="Pfam" id="PF00472">
    <property type="entry name" value="RF-1"/>
    <property type="match status" value="1"/>
</dbReference>